<feature type="domain" description="N-acetyltransferase" evidence="1">
    <location>
        <begin position="14"/>
        <end position="101"/>
    </location>
</feature>
<protein>
    <submittedName>
        <fullName evidence="2">GNAT family acetyltransferase</fullName>
    </submittedName>
</protein>
<dbReference type="AlphaFoldDB" id="A0AAW3VIA1"/>
<dbReference type="PANTHER" id="PTHR31435:SF10">
    <property type="entry name" value="BSR4717 PROTEIN"/>
    <property type="match status" value="1"/>
</dbReference>
<dbReference type="Proteomes" id="UP000548425">
    <property type="component" value="Unassembled WGS sequence"/>
</dbReference>
<dbReference type="InterPro" id="IPR031165">
    <property type="entry name" value="GNAT_YJDJ"/>
</dbReference>
<dbReference type="CDD" id="cd04301">
    <property type="entry name" value="NAT_SF"/>
    <property type="match status" value="1"/>
</dbReference>
<dbReference type="PANTHER" id="PTHR31435">
    <property type="entry name" value="PROTEIN NATD1"/>
    <property type="match status" value="1"/>
</dbReference>
<sequence length="104" mass="11939">MTTKVQIRMEIKYQDSKRGGVFFMEDQGRRLAEITYQWRGDAVIIADHTWVDDSLRGHGIARKMLDALVDFAREKSLTIIPQCSYVDVMFKRDRSLADVAATAI</sequence>
<name>A0AAW3VIA1_ACILW</name>
<dbReference type="InterPro" id="IPR016181">
    <property type="entry name" value="Acyl_CoA_acyltransferase"/>
</dbReference>
<dbReference type="Gene3D" id="3.40.630.30">
    <property type="match status" value="1"/>
</dbReference>
<dbReference type="EMBL" id="JACHLA010000021">
    <property type="protein sequence ID" value="MBB6364536.1"/>
    <property type="molecule type" value="Genomic_DNA"/>
</dbReference>
<evidence type="ECO:0000313" key="3">
    <source>
        <dbReference type="Proteomes" id="UP000548425"/>
    </source>
</evidence>
<comment type="caution">
    <text evidence="2">The sequence shown here is derived from an EMBL/GenBank/DDBJ whole genome shotgun (WGS) entry which is preliminary data.</text>
</comment>
<dbReference type="SUPFAM" id="SSF55729">
    <property type="entry name" value="Acyl-CoA N-acyltransferases (Nat)"/>
    <property type="match status" value="1"/>
</dbReference>
<reference evidence="2 3" key="1">
    <citation type="submission" date="2020-08" db="EMBL/GenBank/DDBJ databases">
        <title>Functional genomics of gut bacteria from endangered species of beetles.</title>
        <authorList>
            <person name="Carlos-Shanley C."/>
        </authorList>
    </citation>
    <scope>NUCLEOTIDE SEQUENCE [LARGE SCALE GENOMIC DNA]</scope>
    <source>
        <strain evidence="2 3">S00127</strain>
    </source>
</reference>
<organism evidence="2 3">
    <name type="scientific">Acinetobacter lwoffii</name>
    <dbReference type="NCBI Taxonomy" id="28090"/>
    <lineage>
        <taxon>Bacteria</taxon>
        <taxon>Pseudomonadati</taxon>
        <taxon>Pseudomonadota</taxon>
        <taxon>Gammaproteobacteria</taxon>
        <taxon>Moraxellales</taxon>
        <taxon>Moraxellaceae</taxon>
        <taxon>Acinetobacter</taxon>
    </lineage>
</organism>
<proteinExistence type="predicted"/>
<evidence type="ECO:0000313" key="2">
    <source>
        <dbReference type="EMBL" id="MBB6364536.1"/>
    </source>
</evidence>
<dbReference type="Pfam" id="PF14542">
    <property type="entry name" value="Acetyltransf_CG"/>
    <property type="match status" value="1"/>
</dbReference>
<accession>A0AAW3VIA1</accession>
<dbReference type="InterPro" id="IPR045057">
    <property type="entry name" value="Gcn5-rel_NAT"/>
</dbReference>
<gene>
    <name evidence="2" type="ORF">HNP34_002690</name>
</gene>
<evidence type="ECO:0000259" key="1">
    <source>
        <dbReference type="PROSITE" id="PS51729"/>
    </source>
</evidence>
<dbReference type="PROSITE" id="PS51729">
    <property type="entry name" value="GNAT_YJDJ"/>
    <property type="match status" value="1"/>
</dbReference>